<evidence type="ECO:0000313" key="2">
    <source>
        <dbReference type="Proteomes" id="UP000515800"/>
    </source>
</evidence>
<dbReference type="EMBL" id="CP060724">
    <property type="protein sequence ID" value="QNN74666.1"/>
    <property type="molecule type" value="Genomic_DNA"/>
</dbReference>
<dbReference type="SUPFAM" id="SSF54913">
    <property type="entry name" value="GlnB-like"/>
    <property type="match status" value="1"/>
</dbReference>
<proteinExistence type="predicted"/>
<dbReference type="PANTHER" id="PTHR38456:SF1">
    <property type="entry name" value="CYCLIC DI-AMP RECEPTOR A"/>
    <property type="match status" value="1"/>
</dbReference>
<keyword evidence="2" id="KW-1185">Reference proteome</keyword>
<dbReference type="InterPro" id="IPR010375">
    <property type="entry name" value="CdAMP_rec"/>
</dbReference>
<keyword evidence="1" id="KW-0675">Receptor</keyword>
<dbReference type="PANTHER" id="PTHR38456">
    <property type="entry name" value="CYCLIC DI-AMP RECEPTOR A"/>
    <property type="match status" value="1"/>
</dbReference>
<dbReference type="Gene3D" id="3.30.70.120">
    <property type="match status" value="1"/>
</dbReference>
<reference evidence="1 2" key="1">
    <citation type="submission" date="2020-08" db="EMBL/GenBank/DDBJ databases">
        <title>Genome sequence of Weissella diestrammenae KACC 16890T.</title>
        <authorList>
            <person name="Hyun D.-W."/>
            <person name="Bae J.-W."/>
        </authorList>
    </citation>
    <scope>NUCLEOTIDE SEQUENCE [LARGE SCALE GENOMIC DNA]</scope>
    <source>
        <strain evidence="1 2">KACC 16890</strain>
    </source>
</reference>
<dbReference type="RefSeq" id="WP_187528501.1">
    <property type="nucleotide sequence ID" value="NZ_CP060724.1"/>
</dbReference>
<protein>
    <submittedName>
        <fullName evidence="1">Cyclic-di-AMP receptor</fullName>
    </submittedName>
</protein>
<dbReference type="InterPro" id="IPR015867">
    <property type="entry name" value="N-reg_PII/ATP_PRibTrfase_C"/>
</dbReference>
<sequence length="109" mass="11999">MKMVLAIVQDKDANKLGSVFVKHNIQATRTATSGGFLRSGNTTFMIGIEDERVPEVLELIKETAHARKQFMTPAASLDLSLEATSSMPMEVQIGGATVFIQDVEQFHQF</sequence>
<gene>
    <name evidence="1" type="ORF">H9L19_04320</name>
</gene>
<evidence type="ECO:0000313" key="1">
    <source>
        <dbReference type="EMBL" id="QNN74666.1"/>
    </source>
</evidence>
<dbReference type="KEGG" id="wdi:H9L19_04320"/>
<organism evidence="1 2">
    <name type="scientific">Weissella diestrammenae</name>
    <dbReference type="NCBI Taxonomy" id="1162633"/>
    <lineage>
        <taxon>Bacteria</taxon>
        <taxon>Bacillati</taxon>
        <taxon>Bacillota</taxon>
        <taxon>Bacilli</taxon>
        <taxon>Lactobacillales</taxon>
        <taxon>Lactobacillaceae</taxon>
        <taxon>Weissella</taxon>
    </lineage>
</organism>
<dbReference type="InterPro" id="IPR011322">
    <property type="entry name" value="N-reg_PII-like_a/b"/>
</dbReference>
<name>A0A7G9T3J1_9LACO</name>
<accession>A0A7G9T3J1</accession>
<dbReference type="Pfam" id="PF06153">
    <property type="entry name" value="CdAMP_rec"/>
    <property type="match status" value="1"/>
</dbReference>
<dbReference type="Proteomes" id="UP000515800">
    <property type="component" value="Chromosome"/>
</dbReference>
<dbReference type="AlphaFoldDB" id="A0A7G9T3J1"/>